<dbReference type="Proteomes" id="UP000601435">
    <property type="component" value="Unassembled WGS sequence"/>
</dbReference>
<feature type="transmembrane region" description="Helical" evidence="1">
    <location>
        <begin position="288"/>
        <end position="310"/>
    </location>
</feature>
<gene>
    <name evidence="2" type="ORF">SNEC2469_LOCUS13265</name>
</gene>
<proteinExistence type="predicted"/>
<evidence type="ECO:0000256" key="1">
    <source>
        <dbReference type="SAM" id="Phobius"/>
    </source>
</evidence>
<organism evidence="2 3">
    <name type="scientific">Symbiodinium necroappetens</name>
    <dbReference type="NCBI Taxonomy" id="1628268"/>
    <lineage>
        <taxon>Eukaryota</taxon>
        <taxon>Sar</taxon>
        <taxon>Alveolata</taxon>
        <taxon>Dinophyceae</taxon>
        <taxon>Suessiales</taxon>
        <taxon>Symbiodiniaceae</taxon>
        <taxon>Symbiodinium</taxon>
    </lineage>
</organism>
<evidence type="ECO:0000313" key="3">
    <source>
        <dbReference type="Proteomes" id="UP000601435"/>
    </source>
</evidence>
<keyword evidence="1" id="KW-0472">Membrane</keyword>
<feature type="transmembrane region" description="Helical" evidence="1">
    <location>
        <begin position="138"/>
        <end position="163"/>
    </location>
</feature>
<sequence length="391" mass="44253">MEEWTVASIVLAAGLGLLCLCCQLMCFCVCTQVAVQEEDMTKDDREFLVQSRGQAQERAAQNTPWAFDHQLDQPQQADVCFSCGTTSKGKKNVEGLSQVLESAAAAQQEAWMRAKEEIKEKMHREVGRKLRCEMRLMWLLPLLPLVAAPWTTCAGGSPTWVYLLYIPVLLRAKYIEYQLLQQLEVCDEMQQDLETACNQLLSCKVPWSLKLILEFCIGAFEHFDWFTDGAMPVQAAVCDPKATDVWATTFEASWFPIWVPLIRGLHFWGASLYGIIFDDLDRSGHWKVLASMCVGLAMALYKLMPVWRYFAVGWTGLFREGALCKQRCSALFSILLVTAAYLSGLVFIAWIIAKIYFAFTCPDHLWGLTTGCVFMNSTAHAHSHHVDLWPF</sequence>
<comment type="caution">
    <text evidence="2">The sequence shown here is derived from an EMBL/GenBank/DDBJ whole genome shotgun (WGS) entry which is preliminary data.</text>
</comment>
<feature type="transmembrane region" description="Helical" evidence="1">
    <location>
        <begin position="330"/>
        <end position="353"/>
    </location>
</feature>
<evidence type="ECO:0000313" key="2">
    <source>
        <dbReference type="EMBL" id="CAE7470904.1"/>
    </source>
</evidence>
<accession>A0A812S7Q8</accession>
<dbReference type="OrthoDB" id="430002at2759"/>
<dbReference type="EMBL" id="CAJNJA010021163">
    <property type="protein sequence ID" value="CAE7470904.1"/>
    <property type="molecule type" value="Genomic_DNA"/>
</dbReference>
<keyword evidence="1" id="KW-1133">Transmembrane helix</keyword>
<protein>
    <submittedName>
        <fullName evidence="2">Uncharacterized protein</fullName>
    </submittedName>
</protein>
<feature type="transmembrane region" description="Helical" evidence="1">
    <location>
        <begin position="6"/>
        <end position="35"/>
    </location>
</feature>
<reference evidence="2" key="1">
    <citation type="submission" date="2021-02" db="EMBL/GenBank/DDBJ databases">
        <authorList>
            <person name="Dougan E. K."/>
            <person name="Rhodes N."/>
            <person name="Thang M."/>
            <person name="Chan C."/>
        </authorList>
    </citation>
    <scope>NUCLEOTIDE SEQUENCE</scope>
</reference>
<dbReference type="AlphaFoldDB" id="A0A812S7Q8"/>
<keyword evidence="1" id="KW-0812">Transmembrane</keyword>
<keyword evidence="3" id="KW-1185">Reference proteome</keyword>
<feature type="transmembrane region" description="Helical" evidence="1">
    <location>
        <begin position="255"/>
        <end position="276"/>
    </location>
</feature>
<name>A0A812S7Q8_9DINO</name>